<gene>
    <name evidence="1" type="ORF">SAMN02745166_03462</name>
</gene>
<dbReference type="Proteomes" id="UP000190774">
    <property type="component" value="Unassembled WGS sequence"/>
</dbReference>
<reference evidence="2" key="1">
    <citation type="submission" date="2017-02" db="EMBL/GenBank/DDBJ databases">
        <authorList>
            <person name="Varghese N."/>
            <person name="Submissions S."/>
        </authorList>
    </citation>
    <scope>NUCLEOTIDE SEQUENCE [LARGE SCALE GENOMIC DNA]</scope>
    <source>
        <strain evidence="2">ATCC 700200</strain>
    </source>
</reference>
<proteinExistence type="predicted"/>
<keyword evidence="2" id="KW-1185">Reference proteome</keyword>
<sequence length="56" mass="6675">MMKLILPFPLRLVGCLNKYRIIFKSCLMNAEQHVCSFIEMNFITEAVSREDNPWWP</sequence>
<evidence type="ECO:0000313" key="1">
    <source>
        <dbReference type="EMBL" id="SKB01799.1"/>
    </source>
</evidence>
<dbReference type="AlphaFoldDB" id="A0A1T4YJ33"/>
<accession>A0A1T4YJ33</accession>
<protein>
    <submittedName>
        <fullName evidence="1">Uncharacterized protein</fullName>
    </submittedName>
</protein>
<name>A0A1T4YJ33_9BACT</name>
<organism evidence="1 2">
    <name type="scientific">Prosthecobacter debontii</name>
    <dbReference type="NCBI Taxonomy" id="48467"/>
    <lineage>
        <taxon>Bacteria</taxon>
        <taxon>Pseudomonadati</taxon>
        <taxon>Verrucomicrobiota</taxon>
        <taxon>Verrucomicrobiia</taxon>
        <taxon>Verrucomicrobiales</taxon>
        <taxon>Verrucomicrobiaceae</taxon>
        <taxon>Prosthecobacter</taxon>
    </lineage>
</organism>
<evidence type="ECO:0000313" key="2">
    <source>
        <dbReference type="Proteomes" id="UP000190774"/>
    </source>
</evidence>
<dbReference type="EMBL" id="FUYE01000012">
    <property type="protein sequence ID" value="SKB01799.1"/>
    <property type="molecule type" value="Genomic_DNA"/>
</dbReference>